<keyword evidence="4" id="KW-0804">Transcription</keyword>
<dbReference type="NCBIfam" id="TIGR02937">
    <property type="entry name" value="sigma70-ECF"/>
    <property type="match status" value="1"/>
</dbReference>
<feature type="domain" description="RNA polymerase sigma-70 region 2" evidence="5">
    <location>
        <begin position="73"/>
        <end position="137"/>
    </location>
</feature>
<evidence type="ECO:0000313" key="8">
    <source>
        <dbReference type="Proteomes" id="UP000001946"/>
    </source>
</evidence>
<accession>Q24P36</accession>
<dbReference type="PANTHER" id="PTHR43133:SF51">
    <property type="entry name" value="RNA POLYMERASE SIGMA FACTOR"/>
    <property type="match status" value="1"/>
</dbReference>
<dbReference type="GO" id="GO:0006352">
    <property type="term" value="P:DNA-templated transcription initiation"/>
    <property type="evidence" value="ECO:0007669"/>
    <property type="project" value="InterPro"/>
</dbReference>
<dbReference type="eggNOG" id="COG1595">
    <property type="taxonomic scope" value="Bacteria"/>
</dbReference>
<dbReference type="STRING" id="138119.DSY4417"/>
<protein>
    <submittedName>
        <fullName evidence="7">Uncharacterized protein</fullName>
    </submittedName>
</protein>
<keyword evidence="2" id="KW-0805">Transcription regulation</keyword>
<evidence type="ECO:0000259" key="6">
    <source>
        <dbReference type="Pfam" id="PF08281"/>
    </source>
</evidence>
<evidence type="ECO:0000259" key="5">
    <source>
        <dbReference type="Pfam" id="PF04542"/>
    </source>
</evidence>
<dbReference type="Proteomes" id="UP000001946">
    <property type="component" value="Chromosome"/>
</dbReference>
<dbReference type="HOGENOM" id="CLU_047691_3_1_9"/>
<dbReference type="Pfam" id="PF08281">
    <property type="entry name" value="Sigma70_r4_2"/>
    <property type="match status" value="1"/>
</dbReference>
<keyword evidence="3" id="KW-0731">Sigma factor</keyword>
<dbReference type="AlphaFoldDB" id="Q24P36"/>
<evidence type="ECO:0000256" key="1">
    <source>
        <dbReference type="ARBA" id="ARBA00010641"/>
    </source>
</evidence>
<proteinExistence type="inferred from homology"/>
<dbReference type="GO" id="GO:0016987">
    <property type="term" value="F:sigma factor activity"/>
    <property type="evidence" value="ECO:0007669"/>
    <property type="project" value="UniProtKB-KW"/>
</dbReference>
<dbReference type="CDD" id="cd06171">
    <property type="entry name" value="Sigma70_r4"/>
    <property type="match status" value="1"/>
</dbReference>
<gene>
    <name evidence="7" type="ordered locus">DSY4417</name>
</gene>
<dbReference type="PANTHER" id="PTHR43133">
    <property type="entry name" value="RNA POLYMERASE ECF-TYPE SIGMA FACTO"/>
    <property type="match status" value="1"/>
</dbReference>
<dbReference type="SUPFAM" id="SSF88659">
    <property type="entry name" value="Sigma3 and sigma4 domains of RNA polymerase sigma factors"/>
    <property type="match status" value="1"/>
</dbReference>
<dbReference type="SUPFAM" id="SSF88946">
    <property type="entry name" value="Sigma2 domain of RNA polymerase sigma factors"/>
    <property type="match status" value="1"/>
</dbReference>
<organism evidence="7 8">
    <name type="scientific">Desulfitobacterium hafniense (strain Y51)</name>
    <dbReference type="NCBI Taxonomy" id="138119"/>
    <lineage>
        <taxon>Bacteria</taxon>
        <taxon>Bacillati</taxon>
        <taxon>Bacillota</taxon>
        <taxon>Clostridia</taxon>
        <taxon>Eubacteriales</taxon>
        <taxon>Desulfitobacteriaceae</taxon>
        <taxon>Desulfitobacterium</taxon>
    </lineage>
</organism>
<evidence type="ECO:0000256" key="3">
    <source>
        <dbReference type="ARBA" id="ARBA00023082"/>
    </source>
</evidence>
<dbReference type="InterPro" id="IPR007627">
    <property type="entry name" value="RNA_pol_sigma70_r2"/>
</dbReference>
<dbReference type="GO" id="GO:0003677">
    <property type="term" value="F:DNA binding"/>
    <property type="evidence" value="ECO:0007669"/>
    <property type="project" value="InterPro"/>
</dbReference>
<dbReference type="Gene3D" id="1.10.1740.10">
    <property type="match status" value="1"/>
</dbReference>
<dbReference type="InterPro" id="IPR039425">
    <property type="entry name" value="RNA_pol_sigma-70-like"/>
</dbReference>
<evidence type="ECO:0000313" key="7">
    <source>
        <dbReference type="EMBL" id="BAE86206.1"/>
    </source>
</evidence>
<dbReference type="Pfam" id="PF04542">
    <property type="entry name" value="Sigma70_r2"/>
    <property type="match status" value="1"/>
</dbReference>
<name>Q24P36_DESHY</name>
<evidence type="ECO:0000256" key="2">
    <source>
        <dbReference type="ARBA" id="ARBA00023015"/>
    </source>
</evidence>
<dbReference type="Gene3D" id="1.10.10.10">
    <property type="entry name" value="Winged helix-like DNA-binding domain superfamily/Winged helix DNA-binding domain"/>
    <property type="match status" value="1"/>
</dbReference>
<dbReference type="KEGG" id="dsy:DSY4417"/>
<sequence length="223" mass="25949">MMIAIFKKVFLRREPFPAHNNLSGVWTNKPYRGDKDLERVETEGVPHMFTNTIFNRSRATTHEDKERFCTYIHDYQLNMFRLAKSIVHNDTDAEDVTGEAILKAYRNLSELRSFASFKPWIMKIVVNEAYALANRRKKVMYLEELEVPEESAESVMRESGELWAAVEKLEDEFRTITVLFYYEDMSIRDIGKTLGLPTGTVKSRLARARQKLKVLLVNEGGME</sequence>
<feature type="domain" description="RNA polymerase sigma factor 70 region 4 type 2" evidence="6">
    <location>
        <begin position="161"/>
        <end position="212"/>
    </location>
</feature>
<dbReference type="InterPro" id="IPR014284">
    <property type="entry name" value="RNA_pol_sigma-70_dom"/>
</dbReference>
<comment type="similarity">
    <text evidence="1">Belongs to the sigma-70 factor family. ECF subfamily.</text>
</comment>
<dbReference type="InterPro" id="IPR013324">
    <property type="entry name" value="RNA_pol_sigma_r3/r4-like"/>
</dbReference>
<dbReference type="InterPro" id="IPR013249">
    <property type="entry name" value="RNA_pol_sigma70_r4_t2"/>
</dbReference>
<dbReference type="EMBL" id="AP008230">
    <property type="protein sequence ID" value="BAE86206.1"/>
    <property type="molecule type" value="Genomic_DNA"/>
</dbReference>
<evidence type="ECO:0000256" key="4">
    <source>
        <dbReference type="ARBA" id="ARBA00023163"/>
    </source>
</evidence>
<dbReference type="InterPro" id="IPR013325">
    <property type="entry name" value="RNA_pol_sigma_r2"/>
</dbReference>
<keyword evidence="8" id="KW-1185">Reference proteome</keyword>
<dbReference type="InterPro" id="IPR036388">
    <property type="entry name" value="WH-like_DNA-bd_sf"/>
</dbReference>
<reference evidence="7 8" key="1">
    <citation type="journal article" date="2006" name="J. Bacteriol.">
        <title>Complete genome sequence of the dehalorespiring bacterium Desulfitobacterium hafniense Y51 and comparison with Dehalococcoides ethenogenes 195.</title>
        <authorList>
            <person name="Nonaka H."/>
            <person name="Keresztes G."/>
            <person name="Shinoda Y."/>
            <person name="Ikenaga Y."/>
            <person name="Abe M."/>
            <person name="Naito K."/>
            <person name="Inatomi K."/>
            <person name="Furukawa K."/>
            <person name="Inui M."/>
            <person name="Yukawa H."/>
        </authorList>
    </citation>
    <scope>NUCLEOTIDE SEQUENCE [LARGE SCALE GENOMIC DNA]</scope>
    <source>
        <strain evidence="7 8">Y51</strain>
    </source>
</reference>